<feature type="chain" id="PRO_5045544600" evidence="2">
    <location>
        <begin position="26"/>
        <end position="459"/>
    </location>
</feature>
<feature type="region of interest" description="Disordered" evidence="1">
    <location>
        <begin position="24"/>
        <end position="54"/>
    </location>
</feature>
<dbReference type="InterPro" id="IPR050490">
    <property type="entry name" value="Bact_solute-bd_prot1"/>
</dbReference>
<gene>
    <name evidence="3" type="ORF">QPK24_09725</name>
</gene>
<name>A0ABY8X7F9_9BACL</name>
<keyword evidence="2" id="KW-0732">Signal</keyword>
<sequence>MKALLILLLVSCFVIVAGCSGGKTAENPTPPKEVNEEQTPDNTAEKTEEPEAPAFDLGGRTIKLSAWWDLAPTDADATGQALVEQQKKVEEKYNVTIEYVNVPFEEYMDKFTTSVLAGEPFSDIAYLEFKSAVPAIQKGQLLKISEFTTTNSSINKDQRLANPAPPLLGEQYAFNGGVKGNFGHGIHYNRDLFEKLGLPDLQELYDNGEWTWSKFLEIAKQATKDTNNDGKMDTYGFSGWAAVVGRNFIAANGGNTVLDPEDEASNAKEGLTDPKAIEAIEFLASLYSNNVVKVKTGDKVNWEEGDTFKDGDVAMFHAAQWMIGDLNFEVGVVPYPIGPQGSPEITYADTGLNAYFIPKGVKDPEAVYQVFEELFDVPQLEEYPTQNYLESLYSTEDDTRIIREHITGTGLVGLDEAYPEYPYNDFIADVIVNNASVASAAEKYKQQAQASIDKLGAVK</sequence>
<proteinExistence type="predicted"/>
<accession>A0ABY8X7F9</accession>
<dbReference type="Pfam" id="PF01547">
    <property type="entry name" value="SBP_bac_1"/>
    <property type="match status" value="1"/>
</dbReference>
<evidence type="ECO:0000313" key="3">
    <source>
        <dbReference type="EMBL" id="WIV21472.1"/>
    </source>
</evidence>
<dbReference type="PANTHER" id="PTHR43649:SF30">
    <property type="entry name" value="ABC TRANSPORTER SUBSTRATE-BINDING PROTEIN"/>
    <property type="match status" value="1"/>
</dbReference>
<dbReference type="EMBL" id="CP127162">
    <property type="protein sequence ID" value="WIV21472.1"/>
    <property type="molecule type" value="Genomic_DNA"/>
</dbReference>
<dbReference type="Proteomes" id="UP001236415">
    <property type="component" value="Chromosome"/>
</dbReference>
<evidence type="ECO:0000256" key="2">
    <source>
        <dbReference type="SAM" id="SignalP"/>
    </source>
</evidence>
<dbReference type="SUPFAM" id="SSF53850">
    <property type="entry name" value="Periplasmic binding protein-like II"/>
    <property type="match status" value="1"/>
</dbReference>
<dbReference type="RefSeq" id="WP_285749239.1">
    <property type="nucleotide sequence ID" value="NZ_CP127162.1"/>
</dbReference>
<dbReference type="PROSITE" id="PS51257">
    <property type="entry name" value="PROKAR_LIPOPROTEIN"/>
    <property type="match status" value="1"/>
</dbReference>
<evidence type="ECO:0000313" key="4">
    <source>
        <dbReference type="Proteomes" id="UP001236415"/>
    </source>
</evidence>
<reference evidence="3 4" key="1">
    <citation type="submission" date="2023-06" db="EMBL/GenBank/DDBJ databases">
        <title>Paenibacillus polygonum sp. nov., an endophytic bacterium, isolated from Polygonum lapathifolium L. in Nanji Wetland National Nature Reserve, South of Poyang Lake, Jiangxi Province, China.</title>
        <authorList>
            <person name="Yu Z."/>
        </authorList>
    </citation>
    <scope>NUCLEOTIDE SEQUENCE [LARGE SCALE GENOMIC DNA]</scope>
    <source>
        <strain evidence="3 4">C31</strain>
    </source>
</reference>
<evidence type="ECO:0000256" key="1">
    <source>
        <dbReference type="SAM" id="MobiDB-lite"/>
    </source>
</evidence>
<keyword evidence="4" id="KW-1185">Reference proteome</keyword>
<feature type="signal peptide" evidence="2">
    <location>
        <begin position="1"/>
        <end position="25"/>
    </location>
</feature>
<organism evidence="3 4">
    <name type="scientific">Paenibacillus polygoni</name>
    <dbReference type="NCBI Taxonomy" id="3050112"/>
    <lineage>
        <taxon>Bacteria</taxon>
        <taxon>Bacillati</taxon>
        <taxon>Bacillota</taxon>
        <taxon>Bacilli</taxon>
        <taxon>Bacillales</taxon>
        <taxon>Paenibacillaceae</taxon>
        <taxon>Paenibacillus</taxon>
    </lineage>
</organism>
<dbReference type="Gene3D" id="3.40.190.10">
    <property type="entry name" value="Periplasmic binding protein-like II"/>
    <property type="match status" value="1"/>
</dbReference>
<dbReference type="InterPro" id="IPR006059">
    <property type="entry name" value="SBP"/>
</dbReference>
<dbReference type="PANTHER" id="PTHR43649">
    <property type="entry name" value="ARABINOSE-BINDING PROTEIN-RELATED"/>
    <property type="match status" value="1"/>
</dbReference>
<protein>
    <submittedName>
        <fullName evidence="3">Extracellular solute-binding protein</fullName>
    </submittedName>
</protein>